<dbReference type="GO" id="GO:0003677">
    <property type="term" value="F:DNA binding"/>
    <property type="evidence" value="ECO:0007669"/>
    <property type="project" value="InterPro"/>
</dbReference>
<dbReference type="STRING" id="742726.HMPREF9448_02715"/>
<evidence type="ECO:0000313" key="8">
    <source>
        <dbReference type="Proteomes" id="UP000006044"/>
    </source>
</evidence>
<dbReference type="InterPro" id="IPR013249">
    <property type="entry name" value="RNA_pol_sigma70_r4_t2"/>
</dbReference>
<dbReference type="PANTHER" id="PTHR43133:SF46">
    <property type="entry name" value="RNA POLYMERASE SIGMA-70 FACTOR ECF SUBFAMILY"/>
    <property type="match status" value="1"/>
</dbReference>
<evidence type="ECO:0000259" key="6">
    <source>
        <dbReference type="Pfam" id="PF08281"/>
    </source>
</evidence>
<accession>K0X393</accession>
<feature type="domain" description="RNA polymerase sigma-70 region 2" evidence="5">
    <location>
        <begin position="47"/>
        <end position="112"/>
    </location>
</feature>
<dbReference type="Gene3D" id="1.10.10.10">
    <property type="entry name" value="Winged helix-like DNA-binding domain superfamily/Winged helix DNA-binding domain"/>
    <property type="match status" value="1"/>
</dbReference>
<dbReference type="Pfam" id="PF08281">
    <property type="entry name" value="Sigma70_r4_2"/>
    <property type="match status" value="1"/>
</dbReference>
<dbReference type="GO" id="GO:0006352">
    <property type="term" value="P:DNA-templated transcription initiation"/>
    <property type="evidence" value="ECO:0007669"/>
    <property type="project" value="InterPro"/>
</dbReference>
<name>K0X393_9BACT</name>
<dbReference type="InterPro" id="IPR013324">
    <property type="entry name" value="RNA_pol_sigma_r3/r4-like"/>
</dbReference>
<evidence type="ECO:0000256" key="3">
    <source>
        <dbReference type="ARBA" id="ARBA00023082"/>
    </source>
</evidence>
<dbReference type="PANTHER" id="PTHR43133">
    <property type="entry name" value="RNA POLYMERASE ECF-TYPE SIGMA FACTO"/>
    <property type="match status" value="1"/>
</dbReference>
<protein>
    <submittedName>
        <fullName evidence="7">RNA polymerase sigma-70 factor, expansion family 1</fullName>
    </submittedName>
</protein>
<dbReference type="InterPro" id="IPR014284">
    <property type="entry name" value="RNA_pol_sigma-70_dom"/>
</dbReference>
<dbReference type="Proteomes" id="UP000006044">
    <property type="component" value="Unassembled WGS sequence"/>
</dbReference>
<evidence type="ECO:0000256" key="1">
    <source>
        <dbReference type="ARBA" id="ARBA00010641"/>
    </source>
</evidence>
<evidence type="ECO:0000313" key="7">
    <source>
        <dbReference type="EMBL" id="EJZ62034.1"/>
    </source>
</evidence>
<dbReference type="CDD" id="cd06171">
    <property type="entry name" value="Sigma70_r4"/>
    <property type="match status" value="1"/>
</dbReference>
<proteinExistence type="inferred from homology"/>
<dbReference type="InterPro" id="IPR013325">
    <property type="entry name" value="RNA_pol_sigma_r2"/>
</dbReference>
<dbReference type="SUPFAM" id="SSF88946">
    <property type="entry name" value="Sigma2 domain of RNA polymerase sigma factors"/>
    <property type="match status" value="1"/>
</dbReference>
<gene>
    <name evidence="7" type="ORF">HMPREF9448_02715</name>
</gene>
<evidence type="ECO:0000259" key="5">
    <source>
        <dbReference type="Pfam" id="PF04542"/>
    </source>
</evidence>
<dbReference type="InterPro" id="IPR036388">
    <property type="entry name" value="WH-like_DNA-bd_sf"/>
</dbReference>
<dbReference type="RefSeq" id="WP_008863088.1">
    <property type="nucleotide sequence ID" value="NZ_CAXSNY010000004.1"/>
</dbReference>
<dbReference type="InterPro" id="IPR039425">
    <property type="entry name" value="RNA_pol_sigma-70-like"/>
</dbReference>
<sequence>MNHKEIYDLNILSESLISNDETFQQACDDDLMRRLALDDERSFDSIFKLYYKDLLLYAGSYLRERQVCEDIVQSLFMHLWYDRKTLSVGRSLKSYLLISVRNRCFDYMRHQNVRNDYFDYVNENSVLSSSNTEEYILYSELQDHIKKAINKLPKAQKEVFVLSRIKGIKYKEIAKKLNVSERTVEVRISQSLKTLRTLLKDFFLLIAVLFVR</sequence>
<keyword evidence="2" id="KW-0805">Transcription regulation</keyword>
<dbReference type="PATRIC" id="fig|742726.3.peg.2828"/>
<comment type="similarity">
    <text evidence="1">Belongs to the sigma-70 factor family. ECF subfamily.</text>
</comment>
<comment type="caution">
    <text evidence="7">The sequence shown here is derived from an EMBL/GenBank/DDBJ whole genome shotgun (WGS) entry which is preliminary data.</text>
</comment>
<dbReference type="GO" id="GO:0016987">
    <property type="term" value="F:sigma factor activity"/>
    <property type="evidence" value="ECO:0007669"/>
    <property type="project" value="UniProtKB-KW"/>
</dbReference>
<dbReference type="eggNOG" id="COG1595">
    <property type="taxonomic scope" value="Bacteria"/>
</dbReference>
<keyword evidence="8" id="KW-1185">Reference proteome</keyword>
<keyword evidence="3" id="KW-0731">Sigma factor</keyword>
<dbReference type="InterPro" id="IPR007627">
    <property type="entry name" value="RNA_pol_sigma70_r2"/>
</dbReference>
<organism evidence="7 8">
    <name type="scientific">Barnesiella intestinihominis YIT 11860</name>
    <dbReference type="NCBI Taxonomy" id="742726"/>
    <lineage>
        <taxon>Bacteria</taxon>
        <taxon>Pseudomonadati</taxon>
        <taxon>Bacteroidota</taxon>
        <taxon>Bacteroidia</taxon>
        <taxon>Bacteroidales</taxon>
        <taxon>Barnesiellaceae</taxon>
        <taxon>Barnesiella</taxon>
    </lineage>
</organism>
<reference evidence="7 8" key="1">
    <citation type="submission" date="2012-08" db="EMBL/GenBank/DDBJ databases">
        <title>The Genome Sequence of Barnesiella intestinihominis YIT 11860.</title>
        <authorList>
            <consortium name="The Broad Institute Genome Sequencing Platform"/>
            <person name="Earl A."/>
            <person name="Ward D."/>
            <person name="Feldgarden M."/>
            <person name="Gevers D."/>
            <person name="Morotomi M."/>
            <person name="Walker B."/>
            <person name="Young S.K."/>
            <person name="Zeng Q."/>
            <person name="Gargeya S."/>
            <person name="Fitzgerald M."/>
            <person name="Haas B."/>
            <person name="Abouelleil A."/>
            <person name="Alvarado L."/>
            <person name="Arachchi H.M."/>
            <person name="Berlin A.M."/>
            <person name="Chapman S.B."/>
            <person name="Goldberg J."/>
            <person name="Griggs A."/>
            <person name="Gujja S."/>
            <person name="Hansen M."/>
            <person name="Howarth C."/>
            <person name="Imamovic A."/>
            <person name="Larimer J."/>
            <person name="McCowen C."/>
            <person name="Montmayeur A."/>
            <person name="Murphy C."/>
            <person name="Neiman D."/>
            <person name="Pearson M."/>
            <person name="Priest M."/>
            <person name="Roberts A."/>
            <person name="Saif S."/>
            <person name="Shea T."/>
            <person name="Sisk P."/>
            <person name="Sykes S."/>
            <person name="Wortman J."/>
            <person name="Nusbaum C."/>
            <person name="Birren B."/>
        </authorList>
    </citation>
    <scope>NUCLEOTIDE SEQUENCE [LARGE SCALE GENOMIC DNA]</scope>
    <source>
        <strain evidence="7 8">YIT 11860</strain>
    </source>
</reference>
<dbReference type="OrthoDB" id="1453134at2"/>
<dbReference type="Pfam" id="PF04542">
    <property type="entry name" value="Sigma70_r2"/>
    <property type="match status" value="1"/>
</dbReference>
<dbReference type="HOGENOM" id="CLU_047691_4_1_10"/>
<dbReference type="EMBL" id="ADLE01000018">
    <property type="protein sequence ID" value="EJZ62034.1"/>
    <property type="molecule type" value="Genomic_DNA"/>
</dbReference>
<evidence type="ECO:0000256" key="4">
    <source>
        <dbReference type="ARBA" id="ARBA00023163"/>
    </source>
</evidence>
<feature type="domain" description="RNA polymerase sigma factor 70 region 4 type 2" evidence="6">
    <location>
        <begin position="145"/>
        <end position="195"/>
    </location>
</feature>
<dbReference type="NCBIfam" id="TIGR02937">
    <property type="entry name" value="sigma70-ECF"/>
    <property type="match status" value="1"/>
</dbReference>
<dbReference type="InterPro" id="IPR014327">
    <property type="entry name" value="RNA_pol_sigma70_bacteroid"/>
</dbReference>
<dbReference type="SUPFAM" id="SSF88659">
    <property type="entry name" value="Sigma3 and sigma4 domains of RNA polymerase sigma factors"/>
    <property type="match status" value="1"/>
</dbReference>
<dbReference type="NCBIfam" id="TIGR02985">
    <property type="entry name" value="Sig70_bacteroi1"/>
    <property type="match status" value="1"/>
</dbReference>
<dbReference type="GeneID" id="77849892"/>
<evidence type="ECO:0000256" key="2">
    <source>
        <dbReference type="ARBA" id="ARBA00023015"/>
    </source>
</evidence>
<keyword evidence="4" id="KW-0804">Transcription</keyword>
<dbReference type="Gene3D" id="1.10.1740.10">
    <property type="match status" value="1"/>
</dbReference>
<dbReference type="AlphaFoldDB" id="K0X393"/>